<reference evidence="3 4" key="1">
    <citation type="journal article" date="2021" name="Sci. Rep.">
        <title>The distribution of antibiotic resistance genes in chicken gut microbiota commensals.</title>
        <authorList>
            <person name="Juricova H."/>
            <person name="Matiasovicova J."/>
            <person name="Kubasova T."/>
            <person name="Cejkova D."/>
            <person name="Rychlik I."/>
        </authorList>
    </citation>
    <scope>NUCLEOTIDE SEQUENCE [LARGE SCALE GENOMIC DNA]</scope>
    <source>
        <strain evidence="3 4">An829</strain>
    </source>
</reference>
<dbReference type="Proteomes" id="UP000715095">
    <property type="component" value="Unassembled WGS sequence"/>
</dbReference>
<evidence type="ECO:0000256" key="2">
    <source>
        <dbReference type="ARBA" id="ARBA00022723"/>
    </source>
</evidence>
<dbReference type="SUPFAM" id="SSF102705">
    <property type="entry name" value="NIF3 (NGG1p interacting factor 3)-like"/>
    <property type="match status" value="1"/>
</dbReference>
<evidence type="ECO:0000256" key="1">
    <source>
        <dbReference type="ARBA" id="ARBA00006964"/>
    </source>
</evidence>
<dbReference type="PANTHER" id="PTHR13799:SF14">
    <property type="entry name" value="GTP CYCLOHYDROLASE 1 TYPE 2 HOMOLOG"/>
    <property type="match status" value="1"/>
</dbReference>
<evidence type="ECO:0000313" key="3">
    <source>
        <dbReference type="EMBL" id="MBM6704620.1"/>
    </source>
</evidence>
<name>A0ABS2DV65_9BURK</name>
<dbReference type="Gene3D" id="3.40.1390.30">
    <property type="entry name" value="NIF3 (NGG1p interacting factor 3)-like"/>
    <property type="match status" value="2"/>
</dbReference>
<dbReference type="InterPro" id="IPR002678">
    <property type="entry name" value="DUF34/NIF3"/>
</dbReference>
<dbReference type="EMBL" id="JACJJC010000014">
    <property type="protein sequence ID" value="MBM6704620.1"/>
    <property type="molecule type" value="Genomic_DNA"/>
</dbReference>
<dbReference type="Pfam" id="PF01784">
    <property type="entry name" value="DUF34_NIF3"/>
    <property type="match status" value="1"/>
</dbReference>
<organism evidence="3 4">
    <name type="scientific">Sutterella massiliensis</name>
    <dbReference type="NCBI Taxonomy" id="1816689"/>
    <lineage>
        <taxon>Bacteria</taxon>
        <taxon>Pseudomonadati</taxon>
        <taxon>Pseudomonadota</taxon>
        <taxon>Betaproteobacteria</taxon>
        <taxon>Burkholderiales</taxon>
        <taxon>Sutterellaceae</taxon>
        <taxon>Sutterella</taxon>
    </lineage>
</organism>
<gene>
    <name evidence="3" type="ORF">H6A60_09005</name>
</gene>
<keyword evidence="4" id="KW-1185">Reference proteome</keyword>
<dbReference type="RefSeq" id="WP_205103707.1">
    <property type="nucleotide sequence ID" value="NZ_JACJJC010000014.1"/>
</dbReference>
<comment type="caution">
    <text evidence="3">The sequence shown here is derived from an EMBL/GenBank/DDBJ whole genome shotgun (WGS) entry which is preliminary data.</text>
</comment>
<comment type="similarity">
    <text evidence="1">Belongs to the GTP cyclohydrolase I type 2/NIF3 family.</text>
</comment>
<proteinExistence type="inferred from homology"/>
<sequence>MKTKELIEFLNAYLEADKFQDYAPNGLQVEGSDEVKIVALGVSASLEFIEKARAIGADTLLVHHGWFWKGEPSPVVGLKRRRLGAVIEGGLNLLAYHLPLDAHAVSGNNAELARLLGLTIESRTGFLDLLHVGRLADGPMTAQAFAERVETVLGRKPQLFGDPEKTVSRIGWCSGAAQSDLLDAAALGCELFLSGEVREATPYEARETGCVYLAAGHYATEQFGIQALGRVLEREFPELKCVFIPVDNPV</sequence>
<protein>
    <submittedName>
        <fullName evidence="3">Nif3-like dinuclear metal center hexameric protein</fullName>
    </submittedName>
</protein>
<evidence type="ECO:0000313" key="4">
    <source>
        <dbReference type="Proteomes" id="UP000715095"/>
    </source>
</evidence>
<dbReference type="InterPro" id="IPR036069">
    <property type="entry name" value="DUF34/NIF3_sf"/>
</dbReference>
<keyword evidence="2" id="KW-0479">Metal-binding</keyword>
<accession>A0ABS2DV65</accession>
<dbReference type="NCBIfam" id="TIGR00486">
    <property type="entry name" value="YbgI_SA1388"/>
    <property type="match status" value="1"/>
</dbReference>
<dbReference type="PANTHER" id="PTHR13799">
    <property type="entry name" value="NGG1 INTERACTING FACTOR 3"/>
    <property type="match status" value="1"/>
</dbReference>